<gene>
    <name evidence="2" type="ORF">GO493_07880</name>
</gene>
<dbReference type="Pfam" id="PF03992">
    <property type="entry name" value="ABM"/>
    <property type="match status" value="1"/>
</dbReference>
<dbReference type="Proteomes" id="UP000461730">
    <property type="component" value="Unassembled WGS sequence"/>
</dbReference>
<name>A0A7K1U2D4_9BACT</name>
<evidence type="ECO:0000313" key="2">
    <source>
        <dbReference type="EMBL" id="MVT08175.1"/>
    </source>
</evidence>
<organism evidence="2 3">
    <name type="scientific">Chitinophaga tropicalis</name>
    <dbReference type="NCBI Taxonomy" id="2683588"/>
    <lineage>
        <taxon>Bacteria</taxon>
        <taxon>Pseudomonadati</taxon>
        <taxon>Bacteroidota</taxon>
        <taxon>Chitinophagia</taxon>
        <taxon>Chitinophagales</taxon>
        <taxon>Chitinophagaceae</taxon>
        <taxon>Chitinophaga</taxon>
    </lineage>
</organism>
<dbReference type="PROSITE" id="PS51725">
    <property type="entry name" value="ABM"/>
    <property type="match status" value="1"/>
</dbReference>
<dbReference type="Gene3D" id="3.30.70.100">
    <property type="match status" value="1"/>
</dbReference>
<keyword evidence="3" id="KW-1185">Reference proteome</keyword>
<dbReference type="Pfam" id="PF02627">
    <property type="entry name" value="CMD"/>
    <property type="match status" value="2"/>
</dbReference>
<dbReference type="PANTHER" id="PTHR33570:SF2">
    <property type="entry name" value="CARBOXYMUCONOLACTONE DECARBOXYLASE-LIKE DOMAIN-CONTAINING PROTEIN"/>
    <property type="match status" value="1"/>
</dbReference>
<accession>A0A7K1U2D4</accession>
<feature type="domain" description="ABM" evidence="1">
    <location>
        <begin position="232"/>
        <end position="324"/>
    </location>
</feature>
<dbReference type="InterPro" id="IPR029032">
    <property type="entry name" value="AhpD-like"/>
</dbReference>
<dbReference type="AlphaFoldDB" id="A0A7K1U2D4"/>
<dbReference type="EMBL" id="WRXN01000002">
    <property type="protein sequence ID" value="MVT08175.1"/>
    <property type="molecule type" value="Genomic_DNA"/>
</dbReference>
<dbReference type="InterPro" id="IPR007138">
    <property type="entry name" value="ABM_dom"/>
</dbReference>
<dbReference type="GO" id="GO:0051920">
    <property type="term" value="F:peroxiredoxin activity"/>
    <property type="evidence" value="ECO:0007669"/>
    <property type="project" value="InterPro"/>
</dbReference>
<dbReference type="SUPFAM" id="SSF69118">
    <property type="entry name" value="AhpD-like"/>
    <property type="match status" value="1"/>
</dbReference>
<protein>
    <recommendedName>
        <fullName evidence="1">ABM domain-containing protein</fullName>
    </recommendedName>
</protein>
<proteinExistence type="predicted"/>
<dbReference type="SUPFAM" id="SSF54909">
    <property type="entry name" value="Dimeric alpha+beta barrel"/>
    <property type="match status" value="1"/>
</dbReference>
<comment type="caution">
    <text evidence="2">The sequence shown here is derived from an EMBL/GenBank/DDBJ whole genome shotgun (WGS) entry which is preliminary data.</text>
</comment>
<dbReference type="PANTHER" id="PTHR33570">
    <property type="entry name" value="4-CARBOXYMUCONOLACTONE DECARBOXYLASE FAMILY PROTEIN"/>
    <property type="match status" value="1"/>
</dbReference>
<dbReference type="InterPro" id="IPR011008">
    <property type="entry name" value="Dimeric_a/b-barrel"/>
</dbReference>
<dbReference type="InterPro" id="IPR003779">
    <property type="entry name" value="CMD-like"/>
</dbReference>
<dbReference type="InterPro" id="IPR052512">
    <property type="entry name" value="4CMD/NDH-1_regulator"/>
</dbReference>
<evidence type="ECO:0000259" key="1">
    <source>
        <dbReference type="PROSITE" id="PS51725"/>
    </source>
</evidence>
<sequence>MNVKTMKAQNNSNSNTALNTHQQALAAIASLTATGDLDGLKPALNNGLDAGLTISEIKEALVQLYAYCGFPRSLNSINTLMAVLEERKARGIKDMEGKDATPVNDSNKYATGKKTLQQLTEIEENGPKTGACAFAPVIDTFLKEHLFADIFSRDVLNYRQRELVTISALAAMPGVEPQLKAHIFMGRNTGITDAQLTELTDLIERTAGRIQANVLRKLVSLAELPVIQPDMLVRLSEIEIVPEYLEEYKTILHEESSQSIKIEPGVISIFPMYQKQNPTQFRLVEIYASKDAYQSHLQSAHFKHYKTATLKMVRSLKLVDMNTLDPDAMKLIFEKIGK</sequence>
<dbReference type="Gene3D" id="1.20.1290.10">
    <property type="entry name" value="AhpD-like"/>
    <property type="match status" value="1"/>
</dbReference>
<reference evidence="2 3" key="1">
    <citation type="submission" date="2019-12" db="EMBL/GenBank/DDBJ databases">
        <title>Chitinophaga sp. strain ysch24 (GDMCC 1.1355), whole genome shotgun sequence.</title>
        <authorList>
            <person name="Zhang X."/>
        </authorList>
    </citation>
    <scope>NUCLEOTIDE SEQUENCE [LARGE SCALE GENOMIC DNA]</scope>
    <source>
        <strain evidence="3">ysch24</strain>
    </source>
</reference>
<evidence type="ECO:0000313" key="3">
    <source>
        <dbReference type="Proteomes" id="UP000461730"/>
    </source>
</evidence>